<dbReference type="EMBL" id="JBHSJJ010000023">
    <property type="protein sequence ID" value="MFC4874857.1"/>
    <property type="molecule type" value="Genomic_DNA"/>
</dbReference>
<keyword evidence="1" id="KW-0732">Signal</keyword>
<gene>
    <name evidence="2" type="ORF">ACFPFU_24345</name>
</gene>
<accession>A0ABV9T8H2</accession>
<dbReference type="RefSeq" id="WP_377069113.1">
    <property type="nucleotide sequence ID" value="NZ_JBHSJJ010000023.1"/>
</dbReference>
<feature type="signal peptide" evidence="1">
    <location>
        <begin position="1"/>
        <end position="26"/>
    </location>
</feature>
<dbReference type="SUPFAM" id="SSF53474">
    <property type="entry name" value="alpha/beta-Hydrolases"/>
    <property type="match status" value="1"/>
</dbReference>
<dbReference type="EC" id="3.4.-.-" evidence="2"/>
<comment type="caution">
    <text evidence="2">The sequence shown here is derived from an EMBL/GenBank/DDBJ whole genome shotgun (WGS) entry which is preliminary data.</text>
</comment>
<protein>
    <submittedName>
        <fullName evidence="2">Alpha/beta hydrolase family protein</fullName>
        <ecNumber evidence="2">3.4.-.-</ecNumber>
    </submittedName>
</protein>
<proteinExistence type="predicted"/>
<dbReference type="Gene3D" id="3.40.50.1820">
    <property type="entry name" value="alpha/beta hydrolase"/>
    <property type="match status" value="1"/>
</dbReference>
<keyword evidence="3" id="KW-1185">Reference proteome</keyword>
<organism evidence="2 3">
    <name type="scientific">Negadavirga shengliensis</name>
    <dbReference type="NCBI Taxonomy" id="1389218"/>
    <lineage>
        <taxon>Bacteria</taxon>
        <taxon>Pseudomonadati</taxon>
        <taxon>Bacteroidota</taxon>
        <taxon>Cytophagia</taxon>
        <taxon>Cytophagales</taxon>
        <taxon>Cyclobacteriaceae</taxon>
        <taxon>Negadavirga</taxon>
    </lineage>
</organism>
<dbReference type="PANTHER" id="PTHR22946:SF8">
    <property type="entry name" value="ACETYL XYLAN ESTERASE DOMAIN-CONTAINING PROTEIN"/>
    <property type="match status" value="1"/>
</dbReference>
<feature type="chain" id="PRO_5047264501" evidence="1">
    <location>
        <begin position="27"/>
        <end position="399"/>
    </location>
</feature>
<sequence length="399" mass="44323">MMTTRIKILALLLVFFANCISTRMMAQSTATGQDNMLCVGAHWTEEEGAAFLEKMKMEYTSAQAWMERASAIRKQILKGTGLEKMPQKGPLNPVYGEKRTYDGYEVQNIAFESLPGVYVTGSLYTPLGKEGRLPGILSPHGHFDKVGEVGRYRPEAQKRFASMARMGAMVWAYDAVGYGQMKEIGWEHRHEEALKLQLWNSIRGVDFILSLGADPERIAVTGASGGGTQTFLLAAVDDRIAVSAPVVMVSAHFFGGCVCESGMPIHKTKDFQTNNVEIAAVVAPKPLLLVSVGGDWTLNNPEVEFPHIQYIYGLMGKPEMVENVHIPEDQHGYDDKKRQAVYPFMAKHLGLDLEKALHLDGSLNEDMIVIEDQTALYPFDEKHPFPENGIKSNQAVLWK</sequence>
<dbReference type="GO" id="GO:0016787">
    <property type="term" value="F:hydrolase activity"/>
    <property type="evidence" value="ECO:0007669"/>
    <property type="project" value="UniProtKB-KW"/>
</dbReference>
<evidence type="ECO:0000313" key="2">
    <source>
        <dbReference type="EMBL" id="MFC4874857.1"/>
    </source>
</evidence>
<dbReference type="InterPro" id="IPR050261">
    <property type="entry name" value="FrsA_esterase"/>
</dbReference>
<dbReference type="PANTHER" id="PTHR22946">
    <property type="entry name" value="DIENELACTONE HYDROLASE DOMAIN-CONTAINING PROTEIN-RELATED"/>
    <property type="match status" value="1"/>
</dbReference>
<dbReference type="Proteomes" id="UP001595818">
    <property type="component" value="Unassembled WGS sequence"/>
</dbReference>
<evidence type="ECO:0000256" key="1">
    <source>
        <dbReference type="SAM" id="SignalP"/>
    </source>
</evidence>
<dbReference type="InterPro" id="IPR029058">
    <property type="entry name" value="AB_hydrolase_fold"/>
</dbReference>
<reference evidence="3" key="1">
    <citation type="journal article" date="2019" name="Int. J. Syst. Evol. Microbiol.">
        <title>The Global Catalogue of Microorganisms (GCM) 10K type strain sequencing project: providing services to taxonomists for standard genome sequencing and annotation.</title>
        <authorList>
            <consortium name="The Broad Institute Genomics Platform"/>
            <consortium name="The Broad Institute Genome Sequencing Center for Infectious Disease"/>
            <person name="Wu L."/>
            <person name="Ma J."/>
        </authorList>
    </citation>
    <scope>NUCLEOTIDE SEQUENCE [LARGE SCALE GENOMIC DNA]</scope>
    <source>
        <strain evidence="3">CGMCC 4.7466</strain>
    </source>
</reference>
<name>A0ABV9T8H2_9BACT</name>
<keyword evidence="2" id="KW-0378">Hydrolase</keyword>
<evidence type="ECO:0000313" key="3">
    <source>
        <dbReference type="Proteomes" id="UP001595818"/>
    </source>
</evidence>